<reference evidence="1" key="1">
    <citation type="submission" date="2014-11" db="EMBL/GenBank/DDBJ databases">
        <authorList>
            <person name="Amaro Gonzalez C."/>
        </authorList>
    </citation>
    <scope>NUCLEOTIDE SEQUENCE</scope>
</reference>
<evidence type="ECO:0000313" key="1">
    <source>
        <dbReference type="EMBL" id="JAH87117.1"/>
    </source>
</evidence>
<sequence>MTEELPKKDTGKMNGIYLSRSKSFVKLPDINLCISRSPSTGL</sequence>
<dbReference type="AlphaFoldDB" id="A0A0E9W9T1"/>
<accession>A0A0E9W9T1</accession>
<proteinExistence type="predicted"/>
<name>A0A0E9W9T1_ANGAN</name>
<protein>
    <submittedName>
        <fullName evidence="1">Uncharacterized protein</fullName>
    </submittedName>
</protein>
<dbReference type="EMBL" id="GBXM01021460">
    <property type="protein sequence ID" value="JAH87117.1"/>
    <property type="molecule type" value="Transcribed_RNA"/>
</dbReference>
<organism evidence="1">
    <name type="scientific">Anguilla anguilla</name>
    <name type="common">European freshwater eel</name>
    <name type="synonym">Muraena anguilla</name>
    <dbReference type="NCBI Taxonomy" id="7936"/>
    <lineage>
        <taxon>Eukaryota</taxon>
        <taxon>Metazoa</taxon>
        <taxon>Chordata</taxon>
        <taxon>Craniata</taxon>
        <taxon>Vertebrata</taxon>
        <taxon>Euteleostomi</taxon>
        <taxon>Actinopterygii</taxon>
        <taxon>Neopterygii</taxon>
        <taxon>Teleostei</taxon>
        <taxon>Anguilliformes</taxon>
        <taxon>Anguillidae</taxon>
        <taxon>Anguilla</taxon>
    </lineage>
</organism>
<reference evidence="1" key="2">
    <citation type="journal article" date="2015" name="Fish Shellfish Immunol.">
        <title>Early steps in the European eel (Anguilla anguilla)-Vibrio vulnificus interaction in the gills: Role of the RtxA13 toxin.</title>
        <authorList>
            <person name="Callol A."/>
            <person name="Pajuelo D."/>
            <person name="Ebbesson L."/>
            <person name="Teles M."/>
            <person name="MacKenzie S."/>
            <person name="Amaro C."/>
        </authorList>
    </citation>
    <scope>NUCLEOTIDE SEQUENCE</scope>
</reference>